<proteinExistence type="predicted"/>
<evidence type="ECO:0000313" key="3">
    <source>
        <dbReference type="Proteomes" id="UP000321525"/>
    </source>
</evidence>
<accession>A0A5C6Q3C9</accession>
<evidence type="ECO:0000313" key="2">
    <source>
        <dbReference type="EMBL" id="TWX63291.1"/>
    </source>
</evidence>
<sequence length="177" mass="19862">MKRRQFVKASLLSSGAVIGIGAGAFLLIKEGNKDSLTVDMALKKLDDLSNESLIHQGEWNPYQIFTHCAQSVEFSMSQFPEHKSDLFKSTVGKLAFSIFLSKGKMTHGLDEPIPSAPMFAKNIDSTIALNRLKKSLLDFKRYQGILAPHFAYGELSKEEYEIAHVMHLYNHLQEITS</sequence>
<dbReference type="OrthoDB" id="336237at2"/>
<dbReference type="Pfam" id="PF07606">
    <property type="entry name" value="DUF1569"/>
    <property type="match status" value="1"/>
</dbReference>
<name>A0A5C6Q3C9_9GAMM</name>
<comment type="caution">
    <text evidence="2">The sequence shown here is derived from an EMBL/GenBank/DDBJ whole genome shotgun (WGS) entry which is preliminary data.</text>
</comment>
<gene>
    <name evidence="1" type="ORF">ESZ26_17730</name>
    <name evidence="2" type="ORF">ESZ27_17315</name>
</gene>
<organism evidence="2 4">
    <name type="scientific">Colwellia hornerae</name>
    <dbReference type="NCBI Taxonomy" id="89402"/>
    <lineage>
        <taxon>Bacteria</taxon>
        <taxon>Pseudomonadati</taxon>
        <taxon>Pseudomonadota</taxon>
        <taxon>Gammaproteobacteria</taxon>
        <taxon>Alteromonadales</taxon>
        <taxon>Colwelliaceae</taxon>
        <taxon>Colwellia</taxon>
    </lineage>
</organism>
<dbReference type="Proteomes" id="UP000321525">
    <property type="component" value="Unassembled WGS sequence"/>
</dbReference>
<dbReference type="InterPro" id="IPR011463">
    <property type="entry name" value="DUF1569"/>
</dbReference>
<dbReference type="EMBL" id="VOLR01000035">
    <property type="protein sequence ID" value="TWX54511.1"/>
    <property type="molecule type" value="Genomic_DNA"/>
</dbReference>
<dbReference type="EMBL" id="VOLQ01000047">
    <property type="protein sequence ID" value="TWX63291.1"/>
    <property type="molecule type" value="Genomic_DNA"/>
</dbReference>
<dbReference type="AlphaFoldDB" id="A0A5C6Q3C9"/>
<evidence type="ECO:0000313" key="4">
    <source>
        <dbReference type="Proteomes" id="UP000321917"/>
    </source>
</evidence>
<keyword evidence="3" id="KW-1185">Reference proteome</keyword>
<dbReference type="Proteomes" id="UP000321917">
    <property type="component" value="Unassembled WGS sequence"/>
</dbReference>
<protein>
    <submittedName>
        <fullName evidence="2">DUF1569 domain-containing protein</fullName>
    </submittedName>
</protein>
<reference evidence="2 4" key="1">
    <citation type="submission" date="2019-07" db="EMBL/GenBank/DDBJ databases">
        <title>Genomes of sea-ice associated Colwellia species.</title>
        <authorList>
            <person name="Bowman J.P."/>
        </authorList>
    </citation>
    <scope>NUCLEOTIDE SEQUENCE [LARGE SCALE GENOMIC DNA]</scope>
    <source>
        <strain evidence="1 3">ACAM 607</strain>
        <strain evidence="2 4">IC036</strain>
    </source>
</reference>
<evidence type="ECO:0000313" key="1">
    <source>
        <dbReference type="EMBL" id="TWX54511.1"/>
    </source>
</evidence>
<dbReference type="RefSeq" id="WP_146800955.1">
    <property type="nucleotide sequence ID" value="NZ_VOLP01000034.1"/>
</dbReference>